<name>A0A4R6TG85_9FLAO</name>
<sequence>MKKYLCCFAAIFFSCYTIFSQQEKESLIWFDKIIQPYNLEINSGTKYFEKYRTSDNNHHFLLDNKFNSASILYKNNWYHNILTKYDILEENLIIIINSAKQETSIKPDYNHISAFNINDRFFLKLNHNNAKGYYEKIATINNLTLYKKNYLKKVKRIKKSSTFFIFKKRENFFLSKKNALLPLNKKSEWIEAFPNQKKTITSFFNQNKNAKLKNKFCIDLLKKLTR</sequence>
<dbReference type="AlphaFoldDB" id="A0A4R6TG85"/>
<comment type="caution">
    <text evidence="1">The sequence shown here is derived from an EMBL/GenBank/DDBJ whole genome shotgun (WGS) entry which is preliminary data.</text>
</comment>
<gene>
    <name evidence="1" type="ORF">DFQ07_1599</name>
</gene>
<proteinExistence type="predicted"/>
<reference evidence="1 2" key="1">
    <citation type="submission" date="2019-03" db="EMBL/GenBank/DDBJ databases">
        <title>Genomic Encyclopedia of Type Strains, Phase III (KMG-III): the genomes of soil and plant-associated and newly described type strains.</title>
        <authorList>
            <person name="Whitman W."/>
        </authorList>
    </citation>
    <scope>NUCLEOTIDE SEQUENCE [LARGE SCALE GENOMIC DNA]</scope>
    <source>
        <strain evidence="1 2">CECT 8283</strain>
    </source>
</reference>
<organism evidence="1 2">
    <name type="scientific">Tenacibaculum caenipelagi</name>
    <dbReference type="NCBI Taxonomy" id="1325435"/>
    <lineage>
        <taxon>Bacteria</taxon>
        <taxon>Pseudomonadati</taxon>
        <taxon>Bacteroidota</taxon>
        <taxon>Flavobacteriia</taxon>
        <taxon>Flavobacteriales</taxon>
        <taxon>Flavobacteriaceae</taxon>
        <taxon>Tenacibaculum</taxon>
    </lineage>
</organism>
<keyword evidence="2" id="KW-1185">Reference proteome</keyword>
<protein>
    <submittedName>
        <fullName evidence="1">Uncharacterized protein</fullName>
    </submittedName>
</protein>
<accession>A0A4R6TG85</accession>
<dbReference type="PROSITE" id="PS51257">
    <property type="entry name" value="PROKAR_LIPOPROTEIN"/>
    <property type="match status" value="1"/>
</dbReference>
<evidence type="ECO:0000313" key="2">
    <source>
        <dbReference type="Proteomes" id="UP000295390"/>
    </source>
</evidence>
<dbReference type="RefSeq" id="WP_133535723.1">
    <property type="nucleotide sequence ID" value="NZ_SNYH01000003.1"/>
</dbReference>
<evidence type="ECO:0000313" key="1">
    <source>
        <dbReference type="EMBL" id="TDQ27746.1"/>
    </source>
</evidence>
<dbReference type="Proteomes" id="UP000295390">
    <property type="component" value="Unassembled WGS sequence"/>
</dbReference>
<dbReference type="EMBL" id="SNYH01000003">
    <property type="protein sequence ID" value="TDQ27746.1"/>
    <property type="molecule type" value="Genomic_DNA"/>
</dbReference>
<dbReference type="OrthoDB" id="1187639at2"/>